<accession>A0A2H4FMD3</accession>
<dbReference type="EMBL" id="KX131180">
    <property type="protein sequence ID" value="AOY36015.1"/>
    <property type="molecule type" value="Genomic_DNA"/>
</dbReference>
<dbReference type="Pfam" id="PF00961">
    <property type="entry name" value="LAGLIDADG_1"/>
    <property type="match status" value="1"/>
</dbReference>
<organism evidence="2">
    <name type="scientific">Hariotina sp. MMOGRB0030F</name>
    <dbReference type="NCBI Taxonomy" id="1867922"/>
    <lineage>
        <taxon>Eukaryota</taxon>
        <taxon>Viridiplantae</taxon>
        <taxon>Chlorophyta</taxon>
        <taxon>core chlorophytes</taxon>
        <taxon>Chlorophyceae</taxon>
        <taxon>CS clade</taxon>
        <taxon>Sphaeropleales</taxon>
        <taxon>Scenedesmaceae</taxon>
        <taxon>Hariotina</taxon>
    </lineage>
</organism>
<dbReference type="GO" id="GO:0004519">
    <property type="term" value="F:endonuclease activity"/>
    <property type="evidence" value="ECO:0007669"/>
    <property type="project" value="UniProtKB-KW"/>
</dbReference>
<geneLocation type="chloroplast" evidence="2"/>
<keyword evidence="2" id="KW-0150">Chloroplast</keyword>
<keyword evidence="2" id="KW-0255">Endonuclease</keyword>
<feature type="domain" description="Homing endonuclease LAGLIDADG" evidence="1">
    <location>
        <begin position="59"/>
        <end position="160"/>
    </location>
</feature>
<dbReference type="SUPFAM" id="SSF55608">
    <property type="entry name" value="Homing endonucleases"/>
    <property type="match status" value="1"/>
</dbReference>
<dbReference type="EMBL" id="KX131180">
    <property type="protein sequence ID" value="AOY36050.1"/>
    <property type="molecule type" value="Genomic_DNA"/>
</dbReference>
<dbReference type="AlphaFoldDB" id="A0A2H4FMD3"/>
<reference evidence="2" key="1">
    <citation type="submission" date="2016-04" db="EMBL/GenBank/DDBJ databases">
        <title>The complete chloroplast genome of the green algae Hariotina sp. MMOGRB 0030F (Scenedesmaceae, Chlorophyta).</title>
        <authorList>
            <person name="He L."/>
            <person name="Lou S."/>
            <person name="Lin X."/>
            <person name="Xie S."/>
            <person name="Qian X."/>
        </authorList>
    </citation>
    <scope>NUCLEOTIDE SEQUENCE</scope>
</reference>
<keyword evidence="2" id="KW-0378">Hydrolase</keyword>
<evidence type="ECO:0000313" key="2">
    <source>
        <dbReference type="EMBL" id="AOY36050.1"/>
    </source>
</evidence>
<evidence type="ECO:0000259" key="1">
    <source>
        <dbReference type="Pfam" id="PF00961"/>
    </source>
</evidence>
<dbReference type="InterPro" id="IPR004860">
    <property type="entry name" value="LAGLIDADG_dom"/>
</dbReference>
<gene>
    <name evidence="2" type="primary">orf221</name>
</gene>
<keyword evidence="2" id="KW-0540">Nuclease</keyword>
<dbReference type="Gene3D" id="3.10.28.10">
    <property type="entry name" value="Homing endonucleases"/>
    <property type="match status" value="1"/>
</dbReference>
<proteinExistence type="predicted"/>
<sequence>MTILLKPGEKLSPSIVDGLKKINATIHKTKDFASYKQAIQQLFECKDYVPLNESQKYYLGGFLEGESSLSVGAKKGKGCKFGAYLDPGFNVTQHVNGVKHLFECLCFFGTGRIRHKSGSNATFVFEIDTRKSLQEKLVPFYREYVIPFASEAKRKRFQNFSYLLNAFDEKKHLEFHSFIYELAPIWDETRMQKSQSNETFASLEDFQQYCVQFCLEKTSKK</sequence>
<name>A0A2H4FMD3_9CHLO</name>
<dbReference type="InterPro" id="IPR027434">
    <property type="entry name" value="Homing_endonucl"/>
</dbReference>
<protein>
    <submittedName>
        <fullName evidence="2">Putative LAGLIDADG homing endonuclease</fullName>
    </submittedName>
</protein>
<keyword evidence="2" id="KW-0934">Plastid</keyword>